<evidence type="ECO:0008006" key="15">
    <source>
        <dbReference type="Google" id="ProtNLM"/>
    </source>
</evidence>
<dbReference type="InterPro" id="IPR000531">
    <property type="entry name" value="Beta-barrel_TonB"/>
</dbReference>
<feature type="signal peptide" evidence="10">
    <location>
        <begin position="1"/>
        <end position="22"/>
    </location>
</feature>
<feature type="chain" id="PRO_5008260297" description="TonB-dependent receptor" evidence="10">
    <location>
        <begin position="23"/>
        <end position="957"/>
    </location>
</feature>
<dbReference type="PROSITE" id="PS52016">
    <property type="entry name" value="TONB_DEPENDENT_REC_3"/>
    <property type="match status" value="1"/>
</dbReference>
<dbReference type="SUPFAM" id="SSF56935">
    <property type="entry name" value="Porins"/>
    <property type="match status" value="1"/>
</dbReference>
<keyword evidence="6 8" id="KW-0472">Membrane</keyword>
<dbReference type="InterPro" id="IPR037066">
    <property type="entry name" value="Plug_dom_sf"/>
</dbReference>
<dbReference type="Proteomes" id="UP000092695">
    <property type="component" value="Chromosome"/>
</dbReference>
<feature type="domain" description="TonB-dependent receptor-like beta-barrel" evidence="11">
    <location>
        <begin position="538"/>
        <end position="918"/>
    </location>
</feature>
<dbReference type="InterPro" id="IPR036942">
    <property type="entry name" value="Beta-barrel_TonB_sf"/>
</dbReference>
<keyword evidence="3 8" id="KW-1134">Transmembrane beta strand</keyword>
<evidence type="ECO:0000313" key="13">
    <source>
        <dbReference type="EMBL" id="ANO52133.1"/>
    </source>
</evidence>
<keyword evidence="5 9" id="KW-0798">TonB box</keyword>
<sequence>MAGSVVRYATLTALLAAGTAVAQQNASDTEERIEEVTVTGTMIRRDGYETSTPVSVLGEEALGKMPVTQIGEAVERLPVFQGSQNARNNVSVSDGTAGTNLLNLRGLGNNRTLVLLDGKRVVGAALGGGTDSRGMAVDISNFPTGLVQRVEVVTGGASAVYGSDAMAGVVNFILDKNYTGFKTSLQAGTTTHGDGETFLASFTGGLPFAGGRGHFLFDLEHGYDAGIEGKPRDWTEEPYALIRNPAYAADNTQPFYTTIEEAGLSVATRGGLIVGCSVPGGGACPLRGTQFQANGTPLPFEFGDIVSGVWMSGGDWQTSRIDRETGLALQQTRDNVFTRASYDVSDSTTVYGELLWGRSQSVNPGTALPFNLGNVTIHSGNPFIPPSVQAQMTAEGITSFTMGTVNGDAGNAMFTGEREMSRLVLGIEGEFDAAGSAWTWEASYVNNQSDILTTTPNNKITPYYNNAVDAVVNGAGQIVCRINADADPSNDDPDCVAYNNMGTGVLSPAAKEYAFGTGWAEILLEQQVVSASVSGEPFESWAGPVSLAFGAAHRTEEVSGASSELDQQAAFLGGNYNPSFGKYDVTEGNIETVIPLANDVAFAKQLDLNAAARWTDYSTSGQVTTWKVGASWRPTDDLRFRVTRSRDIRAPTLGNLFDAGSSGTGTVTDPFLNVETQMISQGRGNPDVKPEEGDTTGIGVVYQPSWLPEFSVSLDYYNIEVSQAILTVGSQEVLDRCFAGDAILCNSVIRGTDGLIDRILTQPQNLLAQNARGYDLEASYLFPLSSFNAEWEGDLSLRAMVTIVDKLDTIDQTTVVDGVGVTASSIGGPGFGLESSKVRYLTMLTYMNGPLDVTLTARGMDSGVYNNSYIECVPGSCPVATDANPTVNDNHIDAITYFDLGFNYEIGNGTVFFSAQNVLDTDPPRVATTSFWSGAGNMQFYERSGRILRAGINYEFK</sequence>
<accession>A0A193LI65</accession>
<keyword evidence="10" id="KW-0732">Signal</keyword>
<evidence type="ECO:0000256" key="3">
    <source>
        <dbReference type="ARBA" id="ARBA00022452"/>
    </source>
</evidence>
<dbReference type="Pfam" id="PF00593">
    <property type="entry name" value="TonB_dep_Rec_b-barrel"/>
    <property type="match status" value="1"/>
</dbReference>
<evidence type="ECO:0000256" key="1">
    <source>
        <dbReference type="ARBA" id="ARBA00004571"/>
    </source>
</evidence>
<dbReference type="KEGG" id="woc:BA177_13845"/>
<protein>
    <recommendedName>
        <fullName evidence="15">TonB-dependent receptor</fullName>
    </recommendedName>
</protein>
<organism evidence="13 14">
    <name type="scientific">Woeseia oceani</name>
    <dbReference type="NCBI Taxonomy" id="1548547"/>
    <lineage>
        <taxon>Bacteria</taxon>
        <taxon>Pseudomonadati</taxon>
        <taxon>Pseudomonadota</taxon>
        <taxon>Gammaproteobacteria</taxon>
        <taxon>Woeseiales</taxon>
        <taxon>Woeseiaceae</taxon>
        <taxon>Woeseia</taxon>
    </lineage>
</organism>
<keyword evidence="14" id="KW-1185">Reference proteome</keyword>
<dbReference type="InterPro" id="IPR012910">
    <property type="entry name" value="Plug_dom"/>
</dbReference>
<evidence type="ECO:0000313" key="14">
    <source>
        <dbReference type="Proteomes" id="UP000092695"/>
    </source>
</evidence>
<keyword evidence="7 8" id="KW-0998">Cell outer membrane</keyword>
<dbReference type="AlphaFoldDB" id="A0A193LI65"/>
<dbReference type="Gene3D" id="2.170.130.10">
    <property type="entry name" value="TonB-dependent receptor, plug domain"/>
    <property type="match status" value="1"/>
</dbReference>
<reference evidence="13 14" key="1">
    <citation type="submission" date="2016-06" db="EMBL/GenBank/DDBJ databases">
        <title>Complete genome sequence of a deep-branching marine Gamma Proteobacterium Woeseia oceani type strain XK5.</title>
        <authorList>
            <person name="Mu D."/>
            <person name="Du Z."/>
        </authorList>
    </citation>
    <scope>NUCLEOTIDE SEQUENCE [LARGE SCALE GENOMIC DNA]</scope>
    <source>
        <strain evidence="13 14">XK5</strain>
    </source>
</reference>
<feature type="domain" description="TonB-dependent receptor plug" evidence="12">
    <location>
        <begin position="49"/>
        <end position="169"/>
    </location>
</feature>
<dbReference type="Gene3D" id="2.40.170.20">
    <property type="entry name" value="TonB-dependent receptor, beta-barrel domain"/>
    <property type="match status" value="1"/>
</dbReference>
<comment type="similarity">
    <text evidence="8 9">Belongs to the TonB-dependent receptor family.</text>
</comment>
<keyword evidence="4 8" id="KW-0812">Transmembrane</keyword>
<dbReference type="InterPro" id="IPR039426">
    <property type="entry name" value="TonB-dep_rcpt-like"/>
</dbReference>
<evidence type="ECO:0000256" key="8">
    <source>
        <dbReference type="PROSITE-ProRule" id="PRU01360"/>
    </source>
</evidence>
<proteinExistence type="inferred from homology"/>
<dbReference type="EMBL" id="CP016268">
    <property type="protein sequence ID" value="ANO52133.1"/>
    <property type="molecule type" value="Genomic_DNA"/>
</dbReference>
<dbReference type="Pfam" id="PF07715">
    <property type="entry name" value="Plug"/>
    <property type="match status" value="1"/>
</dbReference>
<evidence type="ECO:0000256" key="5">
    <source>
        <dbReference type="ARBA" id="ARBA00023077"/>
    </source>
</evidence>
<evidence type="ECO:0000256" key="10">
    <source>
        <dbReference type="SAM" id="SignalP"/>
    </source>
</evidence>
<name>A0A193LI65_9GAMM</name>
<evidence type="ECO:0000256" key="7">
    <source>
        <dbReference type="ARBA" id="ARBA00023237"/>
    </source>
</evidence>
<evidence type="ECO:0000259" key="12">
    <source>
        <dbReference type="Pfam" id="PF07715"/>
    </source>
</evidence>
<evidence type="ECO:0000256" key="9">
    <source>
        <dbReference type="RuleBase" id="RU003357"/>
    </source>
</evidence>
<evidence type="ECO:0000256" key="2">
    <source>
        <dbReference type="ARBA" id="ARBA00022448"/>
    </source>
</evidence>
<keyword evidence="2 8" id="KW-0813">Transport</keyword>
<evidence type="ECO:0000256" key="6">
    <source>
        <dbReference type="ARBA" id="ARBA00023136"/>
    </source>
</evidence>
<dbReference type="GO" id="GO:0009279">
    <property type="term" value="C:cell outer membrane"/>
    <property type="evidence" value="ECO:0007669"/>
    <property type="project" value="UniProtKB-SubCell"/>
</dbReference>
<dbReference type="PANTHER" id="PTHR47234:SF2">
    <property type="entry name" value="TONB-DEPENDENT RECEPTOR"/>
    <property type="match status" value="1"/>
</dbReference>
<dbReference type="STRING" id="1548547.BA177_13845"/>
<gene>
    <name evidence="13" type="ORF">BA177_13845</name>
</gene>
<dbReference type="PANTHER" id="PTHR47234">
    <property type="match status" value="1"/>
</dbReference>
<evidence type="ECO:0000259" key="11">
    <source>
        <dbReference type="Pfam" id="PF00593"/>
    </source>
</evidence>
<evidence type="ECO:0000256" key="4">
    <source>
        <dbReference type="ARBA" id="ARBA00022692"/>
    </source>
</evidence>
<comment type="subcellular location">
    <subcellularLocation>
        <location evidence="1 8">Cell outer membrane</location>
        <topology evidence="1 8">Multi-pass membrane protein</topology>
    </subcellularLocation>
</comment>